<dbReference type="InterPro" id="IPR009355">
    <property type="entry name" value="Toluene_mOase_B"/>
</dbReference>
<dbReference type="STRING" id="418495.SAMN05216215_100195"/>
<dbReference type="InterPro" id="IPR036713">
    <property type="entry name" value="TmoB-like_sf"/>
</dbReference>
<proteinExistence type="predicted"/>
<reference evidence="2" key="1">
    <citation type="submission" date="2016-10" db="EMBL/GenBank/DDBJ databases">
        <authorList>
            <person name="Varghese N."/>
            <person name="Submissions S."/>
        </authorList>
    </citation>
    <scope>NUCLEOTIDE SEQUENCE [LARGE SCALE GENOMIC DNA]</scope>
    <source>
        <strain evidence="2">CGMCC 4.3530</strain>
    </source>
</reference>
<dbReference type="GO" id="GO:0004497">
    <property type="term" value="F:monooxygenase activity"/>
    <property type="evidence" value="ECO:0007669"/>
    <property type="project" value="UniProtKB-KW"/>
</dbReference>
<dbReference type="Pfam" id="PF06234">
    <property type="entry name" value="TmoB"/>
    <property type="match status" value="1"/>
</dbReference>
<dbReference type="OrthoDB" id="3217472at2"/>
<accession>A0A1H2QGD3</accession>
<organism evidence="1 2">
    <name type="scientific">Saccharopolyspora shandongensis</name>
    <dbReference type="NCBI Taxonomy" id="418495"/>
    <lineage>
        <taxon>Bacteria</taxon>
        <taxon>Bacillati</taxon>
        <taxon>Actinomycetota</taxon>
        <taxon>Actinomycetes</taxon>
        <taxon>Pseudonocardiales</taxon>
        <taxon>Pseudonocardiaceae</taxon>
        <taxon>Saccharopolyspora</taxon>
    </lineage>
</organism>
<keyword evidence="1" id="KW-0503">Monooxygenase</keyword>
<keyword evidence="2" id="KW-1185">Reference proteome</keyword>
<dbReference type="EMBL" id="FNOK01000001">
    <property type="protein sequence ID" value="SDW06135.1"/>
    <property type="molecule type" value="Genomic_DNA"/>
</dbReference>
<evidence type="ECO:0000313" key="2">
    <source>
        <dbReference type="Proteomes" id="UP000199529"/>
    </source>
</evidence>
<evidence type="ECO:0000313" key="1">
    <source>
        <dbReference type="EMBL" id="SDW06135.1"/>
    </source>
</evidence>
<dbReference type="Proteomes" id="UP000199529">
    <property type="component" value="Unassembled WGS sequence"/>
</dbReference>
<name>A0A1H2QGD3_9PSEU</name>
<keyword evidence="1" id="KW-0560">Oxidoreductase</keyword>
<dbReference type="SUPFAM" id="SSF110814">
    <property type="entry name" value="TmoB-like"/>
    <property type="match status" value="1"/>
</dbReference>
<dbReference type="AlphaFoldDB" id="A0A1H2QGD3"/>
<dbReference type="Gene3D" id="3.10.20.270">
    <property type="entry name" value="TmoB-like"/>
    <property type="match status" value="1"/>
</dbReference>
<protein>
    <submittedName>
        <fullName evidence="1">Toluene 4-monooxygenase protein B</fullName>
    </submittedName>
</protein>
<dbReference type="RefSeq" id="WP_093260010.1">
    <property type="nucleotide sequence ID" value="NZ_FNOK01000001.1"/>
</dbReference>
<sequence>MAVIPLAANFAGDFVIKLLPVDSGNTMDEVAAAAAANSVGIHVPDQPGRVLRVRKQGAEAPYGRGTTVADAALEPTECVEIYFE</sequence>
<gene>
    <name evidence="1" type="ORF">SAMN05216215_100195</name>
</gene>